<dbReference type="EMBL" id="CM009296">
    <property type="protein sequence ID" value="RQO92875.1"/>
    <property type="molecule type" value="Genomic_DNA"/>
</dbReference>
<reference evidence="2 3" key="1">
    <citation type="journal article" date="2006" name="Science">
        <title>The genome of black cottonwood, Populus trichocarpa (Torr. &amp; Gray).</title>
        <authorList>
            <person name="Tuskan G.A."/>
            <person name="Difazio S."/>
            <person name="Jansson S."/>
            <person name="Bohlmann J."/>
            <person name="Grigoriev I."/>
            <person name="Hellsten U."/>
            <person name="Putnam N."/>
            <person name="Ralph S."/>
            <person name="Rombauts S."/>
            <person name="Salamov A."/>
            <person name="Schein J."/>
            <person name="Sterck L."/>
            <person name="Aerts A."/>
            <person name="Bhalerao R.R."/>
            <person name="Bhalerao R.P."/>
            <person name="Blaudez D."/>
            <person name="Boerjan W."/>
            <person name="Brun A."/>
            <person name="Brunner A."/>
            <person name="Busov V."/>
            <person name="Campbell M."/>
            <person name="Carlson J."/>
            <person name="Chalot M."/>
            <person name="Chapman J."/>
            <person name="Chen G.L."/>
            <person name="Cooper D."/>
            <person name="Coutinho P.M."/>
            <person name="Couturier J."/>
            <person name="Covert S."/>
            <person name="Cronk Q."/>
            <person name="Cunningham R."/>
            <person name="Davis J."/>
            <person name="Degroeve S."/>
            <person name="Dejardin A."/>
            <person name="Depamphilis C."/>
            <person name="Detter J."/>
            <person name="Dirks B."/>
            <person name="Dubchak I."/>
            <person name="Duplessis S."/>
            <person name="Ehlting J."/>
            <person name="Ellis B."/>
            <person name="Gendler K."/>
            <person name="Goodstein D."/>
            <person name="Gribskov M."/>
            <person name="Grimwood J."/>
            <person name="Groover A."/>
            <person name="Gunter L."/>
            <person name="Hamberger B."/>
            <person name="Heinze B."/>
            <person name="Helariutta Y."/>
            <person name="Henrissat B."/>
            <person name="Holligan D."/>
            <person name="Holt R."/>
            <person name="Huang W."/>
            <person name="Islam-Faridi N."/>
            <person name="Jones S."/>
            <person name="Jones-Rhoades M."/>
            <person name="Jorgensen R."/>
            <person name="Joshi C."/>
            <person name="Kangasjarvi J."/>
            <person name="Karlsson J."/>
            <person name="Kelleher C."/>
            <person name="Kirkpatrick R."/>
            <person name="Kirst M."/>
            <person name="Kohler A."/>
            <person name="Kalluri U."/>
            <person name="Larimer F."/>
            <person name="Leebens-Mack J."/>
            <person name="Leple J.C."/>
            <person name="Locascio P."/>
            <person name="Lou Y."/>
            <person name="Lucas S."/>
            <person name="Martin F."/>
            <person name="Montanini B."/>
            <person name="Napoli C."/>
            <person name="Nelson D.R."/>
            <person name="Nelson C."/>
            <person name="Nieminen K."/>
            <person name="Nilsson O."/>
            <person name="Pereda V."/>
            <person name="Peter G."/>
            <person name="Philippe R."/>
            <person name="Pilate G."/>
            <person name="Poliakov A."/>
            <person name="Razumovskaya J."/>
            <person name="Richardson P."/>
            <person name="Rinaldi C."/>
            <person name="Ritland K."/>
            <person name="Rouze P."/>
            <person name="Ryaboy D."/>
            <person name="Schmutz J."/>
            <person name="Schrader J."/>
            <person name="Segerman B."/>
            <person name="Shin H."/>
            <person name="Siddiqui A."/>
            <person name="Sterky F."/>
            <person name="Terry A."/>
            <person name="Tsai C.J."/>
            <person name="Uberbacher E."/>
            <person name="Unneberg P."/>
            <person name="Vahala J."/>
            <person name="Wall K."/>
            <person name="Wessler S."/>
            <person name="Yang G."/>
            <person name="Yin T."/>
            <person name="Douglas C."/>
            <person name="Marra M."/>
            <person name="Sandberg G."/>
            <person name="Van de Peer Y."/>
            <person name="Rokhsar D."/>
        </authorList>
    </citation>
    <scope>NUCLEOTIDE SEQUENCE [LARGE SCALE GENOMIC DNA]</scope>
    <source>
        <strain evidence="3">cv. Nisqually</strain>
    </source>
</reference>
<keyword evidence="1" id="KW-1133">Transmembrane helix</keyword>
<name>A0A3N7FCW7_POPTR</name>
<proteinExistence type="predicted"/>
<organism evidence="2 3">
    <name type="scientific">Populus trichocarpa</name>
    <name type="common">Western balsam poplar</name>
    <name type="synonym">Populus balsamifera subsp. trichocarpa</name>
    <dbReference type="NCBI Taxonomy" id="3694"/>
    <lineage>
        <taxon>Eukaryota</taxon>
        <taxon>Viridiplantae</taxon>
        <taxon>Streptophyta</taxon>
        <taxon>Embryophyta</taxon>
        <taxon>Tracheophyta</taxon>
        <taxon>Spermatophyta</taxon>
        <taxon>Magnoliopsida</taxon>
        <taxon>eudicotyledons</taxon>
        <taxon>Gunneridae</taxon>
        <taxon>Pentapetalae</taxon>
        <taxon>rosids</taxon>
        <taxon>fabids</taxon>
        <taxon>Malpighiales</taxon>
        <taxon>Salicaceae</taxon>
        <taxon>Saliceae</taxon>
        <taxon>Populus</taxon>
    </lineage>
</organism>
<gene>
    <name evidence="2" type="ORF">POPTR_007G114850</name>
</gene>
<keyword evidence="1" id="KW-0472">Membrane</keyword>
<dbReference type="InParanoid" id="A0A3N7FCW7"/>
<dbReference type="Proteomes" id="UP000006729">
    <property type="component" value="Chromosome 7"/>
</dbReference>
<feature type="transmembrane region" description="Helical" evidence="1">
    <location>
        <begin position="12"/>
        <end position="28"/>
    </location>
</feature>
<keyword evidence="3" id="KW-1185">Reference proteome</keyword>
<dbReference type="AlphaFoldDB" id="A0A3N7FCW7"/>
<evidence type="ECO:0000256" key="1">
    <source>
        <dbReference type="SAM" id="Phobius"/>
    </source>
</evidence>
<accession>A0A3N7FCW7</accession>
<sequence>MFCYSPNFIYVHLYHCMLTISFIFCMPCS</sequence>
<evidence type="ECO:0000313" key="3">
    <source>
        <dbReference type="Proteomes" id="UP000006729"/>
    </source>
</evidence>
<evidence type="ECO:0000313" key="2">
    <source>
        <dbReference type="EMBL" id="RQO92875.1"/>
    </source>
</evidence>
<protein>
    <submittedName>
        <fullName evidence="2">Uncharacterized protein</fullName>
    </submittedName>
</protein>
<keyword evidence="1" id="KW-0812">Transmembrane</keyword>